<dbReference type="EMBL" id="CAJVPP010001732">
    <property type="protein sequence ID" value="CAG8570496.1"/>
    <property type="molecule type" value="Genomic_DNA"/>
</dbReference>
<proteinExistence type="predicted"/>
<sequence>MDNINFASANSTSDNLDPYVLSSTKEEMDTRKGNFSIVTKNKKKEFPKVFFIDLEDYRKNGAEEQSCKGSLRAISSAIQVSLKVWLSPPFMHDMMLMGTDCPQPMTVSVNGATISIETPEDALFAATAYTGDLSFKVEEKDNIDGLKEKIRAKRGYLFYEQDKFTIWKINLPKKEYPKLVGTVRSYVPFVLGIKEVLGGKELSSSKEEIKQIFPNGLDEDFFHIAVQIQPVPNDVFTWEQLGCPPEKGYRQLNEFHIDHGLLLEVVLNGRPREGKPVLVGSRPPSNEKLWDFIREKDYEVNTLERNAKNREKGVDPTLGEAIYNSHWKWGMAKAE</sequence>
<keyword evidence="2" id="KW-1185">Reference proteome</keyword>
<comment type="caution">
    <text evidence="1">The sequence shown here is derived from an EMBL/GenBank/DDBJ whole genome shotgun (WGS) entry which is preliminary data.</text>
</comment>
<protein>
    <submittedName>
        <fullName evidence="1">6999_t:CDS:1</fullName>
    </submittedName>
</protein>
<evidence type="ECO:0000313" key="1">
    <source>
        <dbReference type="EMBL" id="CAG8570496.1"/>
    </source>
</evidence>
<dbReference type="AlphaFoldDB" id="A0A9N9FXU4"/>
<evidence type="ECO:0000313" key="2">
    <source>
        <dbReference type="Proteomes" id="UP000789375"/>
    </source>
</evidence>
<gene>
    <name evidence="1" type="ORF">FMOSSE_LOCUS7428</name>
</gene>
<accession>A0A9N9FXU4</accession>
<name>A0A9N9FXU4_FUNMO</name>
<reference evidence="1" key="1">
    <citation type="submission" date="2021-06" db="EMBL/GenBank/DDBJ databases">
        <authorList>
            <person name="Kallberg Y."/>
            <person name="Tangrot J."/>
            <person name="Rosling A."/>
        </authorList>
    </citation>
    <scope>NUCLEOTIDE SEQUENCE</scope>
    <source>
        <strain evidence="1">87-6 pot B 2015</strain>
    </source>
</reference>
<organism evidence="1 2">
    <name type="scientific">Funneliformis mosseae</name>
    <name type="common">Endomycorrhizal fungus</name>
    <name type="synonym">Glomus mosseae</name>
    <dbReference type="NCBI Taxonomy" id="27381"/>
    <lineage>
        <taxon>Eukaryota</taxon>
        <taxon>Fungi</taxon>
        <taxon>Fungi incertae sedis</taxon>
        <taxon>Mucoromycota</taxon>
        <taxon>Glomeromycotina</taxon>
        <taxon>Glomeromycetes</taxon>
        <taxon>Glomerales</taxon>
        <taxon>Glomeraceae</taxon>
        <taxon>Funneliformis</taxon>
    </lineage>
</organism>
<dbReference type="Proteomes" id="UP000789375">
    <property type="component" value="Unassembled WGS sequence"/>
</dbReference>